<dbReference type="EMBL" id="JBGGTQ010000007">
    <property type="protein sequence ID" value="MEZ0493716.1"/>
    <property type="molecule type" value="Genomic_DNA"/>
</dbReference>
<feature type="domain" description="Putative restriction endonuclease" evidence="1">
    <location>
        <begin position="17"/>
        <end position="171"/>
    </location>
</feature>
<sequence>MTEQPTTLSTVGRSLTWEEYQSLPQDPRAEYIDGRLVVSPSPSEQHQFIALELAWLMKGVLPVTHRVNTAWAWKPGRDEFIPDVVVYDLATASAGTGARFTGTPELVVEILSSNRGDDLVWKSAKYAAAGLPRYWIVDPRDERVTAYALLDGILTPTAVLGRGEGADLDVGVATVHVDVDTLLGPSEA</sequence>
<reference evidence="2 3" key="1">
    <citation type="submission" date="2024-07" db="EMBL/GenBank/DDBJ databases">
        <authorList>
            <person name="Thanompreechachai J."/>
            <person name="Duangmal K."/>
        </authorList>
    </citation>
    <scope>NUCLEOTIDE SEQUENCE [LARGE SCALE GENOMIC DNA]</scope>
    <source>
        <strain evidence="2 3">TBRC 1896</strain>
    </source>
</reference>
<protein>
    <submittedName>
        <fullName evidence="2">Uma2 family endonuclease</fullName>
    </submittedName>
</protein>
<dbReference type="PANTHER" id="PTHR34107">
    <property type="entry name" value="SLL0198 PROTEIN-RELATED"/>
    <property type="match status" value="1"/>
</dbReference>
<dbReference type="RefSeq" id="WP_370719952.1">
    <property type="nucleotide sequence ID" value="NZ_JBGGTQ010000007.1"/>
</dbReference>
<evidence type="ECO:0000259" key="1">
    <source>
        <dbReference type="Pfam" id="PF05685"/>
    </source>
</evidence>
<accession>A0ABV4I5B4</accession>
<evidence type="ECO:0000313" key="2">
    <source>
        <dbReference type="EMBL" id="MEZ0493716.1"/>
    </source>
</evidence>
<dbReference type="Gene3D" id="3.90.1570.10">
    <property type="entry name" value="tt1808, chain A"/>
    <property type="match status" value="1"/>
</dbReference>
<dbReference type="Proteomes" id="UP001566476">
    <property type="component" value="Unassembled WGS sequence"/>
</dbReference>
<dbReference type="InterPro" id="IPR008538">
    <property type="entry name" value="Uma2"/>
</dbReference>
<dbReference type="InterPro" id="IPR012296">
    <property type="entry name" value="Nuclease_put_TT1808"/>
</dbReference>
<gene>
    <name evidence="2" type="ORF">AB2L28_15870</name>
</gene>
<dbReference type="GO" id="GO:0004519">
    <property type="term" value="F:endonuclease activity"/>
    <property type="evidence" value="ECO:0007669"/>
    <property type="project" value="UniProtKB-KW"/>
</dbReference>
<dbReference type="PANTHER" id="PTHR34107:SF2">
    <property type="entry name" value="SLL0888 PROTEIN"/>
    <property type="match status" value="1"/>
</dbReference>
<dbReference type="Pfam" id="PF05685">
    <property type="entry name" value="Uma2"/>
    <property type="match status" value="1"/>
</dbReference>
<keyword evidence="2" id="KW-0540">Nuclease</keyword>
<evidence type="ECO:0000313" key="3">
    <source>
        <dbReference type="Proteomes" id="UP001566476"/>
    </source>
</evidence>
<comment type="caution">
    <text evidence="2">The sequence shown here is derived from an EMBL/GenBank/DDBJ whole genome shotgun (WGS) entry which is preliminary data.</text>
</comment>
<organism evidence="2 3">
    <name type="scientific">Kineococcus mangrovi</name>
    <dbReference type="NCBI Taxonomy" id="1660183"/>
    <lineage>
        <taxon>Bacteria</taxon>
        <taxon>Bacillati</taxon>
        <taxon>Actinomycetota</taxon>
        <taxon>Actinomycetes</taxon>
        <taxon>Kineosporiales</taxon>
        <taxon>Kineosporiaceae</taxon>
        <taxon>Kineococcus</taxon>
    </lineage>
</organism>
<keyword evidence="3" id="KW-1185">Reference proteome</keyword>
<keyword evidence="2" id="KW-0255">Endonuclease</keyword>
<name>A0ABV4I5B4_9ACTN</name>
<dbReference type="SUPFAM" id="SSF52980">
    <property type="entry name" value="Restriction endonuclease-like"/>
    <property type="match status" value="1"/>
</dbReference>
<keyword evidence="2" id="KW-0378">Hydrolase</keyword>
<proteinExistence type="predicted"/>
<dbReference type="InterPro" id="IPR011335">
    <property type="entry name" value="Restrct_endonuc-II-like"/>
</dbReference>
<dbReference type="CDD" id="cd06260">
    <property type="entry name" value="DUF820-like"/>
    <property type="match status" value="1"/>
</dbReference>